<feature type="compositionally biased region" description="Acidic residues" evidence="1">
    <location>
        <begin position="179"/>
        <end position="188"/>
    </location>
</feature>
<evidence type="ECO:0000313" key="2">
    <source>
        <dbReference type="EMBL" id="GHJ89639.1"/>
    </source>
</evidence>
<dbReference type="AlphaFoldDB" id="A0A8H3TYW6"/>
<proteinExistence type="predicted"/>
<name>A0A8H3TYW6_9TREE</name>
<evidence type="ECO:0000256" key="1">
    <source>
        <dbReference type="SAM" id="MobiDB-lite"/>
    </source>
</evidence>
<gene>
    <name evidence="2" type="ORF">NliqN6_6041</name>
</gene>
<evidence type="ECO:0000313" key="3">
    <source>
        <dbReference type="Proteomes" id="UP000620104"/>
    </source>
</evidence>
<feature type="region of interest" description="Disordered" evidence="1">
    <location>
        <begin position="1"/>
        <end position="28"/>
    </location>
</feature>
<accession>A0A8H3TYW6</accession>
<keyword evidence="3" id="KW-1185">Reference proteome</keyword>
<feature type="compositionally biased region" description="Acidic residues" evidence="1">
    <location>
        <begin position="197"/>
        <end position="207"/>
    </location>
</feature>
<dbReference type="OrthoDB" id="5328412at2759"/>
<feature type="compositionally biased region" description="Basic residues" evidence="1">
    <location>
        <begin position="1"/>
        <end position="15"/>
    </location>
</feature>
<dbReference type="Proteomes" id="UP000620104">
    <property type="component" value="Unassembled WGS sequence"/>
</dbReference>
<sequence>MPPRRRLPQPSKRAKPTSDPTNPAYTPTTYSEALDAGVLVEEKGEKFRWSDPVRARRWYEKAEGLYGNAIGMGGATWDAGYNRARILYIIATSFHLPPRSLIILRQSLALYATALETAAAPLRQIDAGFNLAVGLAQLADWQEEGLENVGPEEVQSLRERALTLLMDVARAQEAYLAEHEEEEGDEGDVAAAGSVDGSEDENDETTTYEEHVPTPSALVETLFEIIDIATSIWATLPKLDSLPSHITPQAIDDLLQRSMQIATASNDTSMAGSVHVKRLDVALMLAKITGIELLLDDVRNVWQTATTKESPIDDEIRIACADALVTASMDLAHRASDAQAAWQHLGFATQVATASLSMPPPLTVSPLASASTLLDLTTLSLRRALISLRFPNFTTSKANGKQLLANAQVYANRALKDLGWTTLMSEPVNTVAGGASRTLSIGVPSSTSATSLPPITGWDKESLGRTTVLTLLRIFYHQSTLPSDTEVVATAQKKAETLLTRLQALRRTESQERWIARRDIQRYIETLEDDEGVLPQAEAQFWRDFVERLES</sequence>
<comment type="caution">
    <text evidence="2">The sequence shown here is derived from an EMBL/GenBank/DDBJ whole genome shotgun (WGS) entry which is preliminary data.</text>
</comment>
<protein>
    <submittedName>
        <fullName evidence="2">Uncharacterized protein</fullName>
    </submittedName>
</protein>
<dbReference type="EMBL" id="BLZA01000049">
    <property type="protein sequence ID" value="GHJ89639.1"/>
    <property type="molecule type" value="Genomic_DNA"/>
</dbReference>
<feature type="compositionally biased region" description="Polar residues" evidence="1">
    <location>
        <begin position="18"/>
        <end position="28"/>
    </location>
</feature>
<organism evidence="2 3">
    <name type="scientific">Naganishia liquefaciens</name>
    <dbReference type="NCBI Taxonomy" id="104408"/>
    <lineage>
        <taxon>Eukaryota</taxon>
        <taxon>Fungi</taxon>
        <taxon>Dikarya</taxon>
        <taxon>Basidiomycota</taxon>
        <taxon>Agaricomycotina</taxon>
        <taxon>Tremellomycetes</taxon>
        <taxon>Filobasidiales</taxon>
        <taxon>Filobasidiaceae</taxon>
        <taxon>Naganishia</taxon>
    </lineage>
</organism>
<reference evidence="2" key="1">
    <citation type="submission" date="2020-07" db="EMBL/GenBank/DDBJ databases">
        <title>Draft Genome Sequence of a Deep-Sea Yeast, Naganishia (Cryptococcus) liquefaciens strain N6.</title>
        <authorList>
            <person name="Han Y.W."/>
            <person name="Kajitani R."/>
            <person name="Morimoto H."/>
            <person name="Parhat M."/>
            <person name="Tsubouchi H."/>
            <person name="Bakenova O."/>
            <person name="Ogata M."/>
            <person name="Argunhan B."/>
            <person name="Aoki R."/>
            <person name="Kajiwara S."/>
            <person name="Itoh T."/>
            <person name="Iwasaki H."/>
        </authorList>
    </citation>
    <scope>NUCLEOTIDE SEQUENCE</scope>
    <source>
        <strain evidence="2">N6</strain>
    </source>
</reference>
<feature type="region of interest" description="Disordered" evidence="1">
    <location>
        <begin position="177"/>
        <end position="213"/>
    </location>
</feature>